<keyword evidence="2" id="KW-1185">Reference proteome</keyword>
<name>A0A8R7NZX4_TRIUA</name>
<dbReference type="Proteomes" id="UP000015106">
    <property type="component" value="Chromosome 1"/>
</dbReference>
<reference evidence="2" key="1">
    <citation type="journal article" date="2013" name="Nature">
        <title>Draft genome of the wheat A-genome progenitor Triticum urartu.</title>
        <authorList>
            <person name="Ling H.Q."/>
            <person name="Zhao S."/>
            <person name="Liu D."/>
            <person name="Wang J."/>
            <person name="Sun H."/>
            <person name="Zhang C."/>
            <person name="Fan H."/>
            <person name="Li D."/>
            <person name="Dong L."/>
            <person name="Tao Y."/>
            <person name="Gao C."/>
            <person name="Wu H."/>
            <person name="Li Y."/>
            <person name="Cui Y."/>
            <person name="Guo X."/>
            <person name="Zheng S."/>
            <person name="Wang B."/>
            <person name="Yu K."/>
            <person name="Liang Q."/>
            <person name="Yang W."/>
            <person name="Lou X."/>
            <person name="Chen J."/>
            <person name="Feng M."/>
            <person name="Jian J."/>
            <person name="Zhang X."/>
            <person name="Luo G."/>
            <person name="Jiang Y."/>
            <person name="Liu J."/>
            <person name="Wang Z."/>
            <person name="Sha Y."/>
            <person name="Zhang B."/>
            <person name="Wu H."/>
            <person name="Tang D."/>
            <person name="Shen Q."/>
            <person name="Xue P."/>
            <person name="Zou S."/>
            <person name="Wang X."/>
            <person name="Liu X."/>
            <person name="Wang F."/>
            <person name="Yang Y."/>
            <person name="An X."/>
            <person name="Dong Z."/>
            <person name="Zhang K."/>
            <person name="Zhang X."/>
            <person name="Luo M.C."/>
            <person name="Dvorak J."/>
            <person name="Tong Y."/>
            <person name="Wang J."/>
            <person name="Yang H."/>
            <person name="Li Z."/>
            <person name="Wang D."/>
            <person name="Zhang A."/>
            <person name="Wang J."/>
        </authorList>
    </citation>
    <scope>NUCLEOTIDE SEQUENCE</scope>
    <source>
        <strain evidence="2">cv. G1812</strain>
    </source>
</reference>
<proteinExistence type="predicted"/>
<organism evidence="1 2">
    <name type="scientific">Triticum urartu</name>
    <name type="common">Red wild einkorn</name>
    <name type="synonym">Crithodium urartu</name>
    <dbReference type="NCBI Taxonomy" id="4572"/>
    <lineage>
        <taxon>Eukaryota</taxon>
        <taxon>Viridiplantae</taxon>
        <taxon>Streptophyta</taxon>
        <taxon>Embryophyta</taxon>
        <taxon>Tracheophyta</taxon>
        <taxon>Spermatophyta</taxon>
        <taxon>Magnoliopsida</taxon>
        <taxon>Liliopsida</taxon>
        <taxon>Poales</taxon>
        <taxon>Poaceae</taxon>
        <taxon>BOP clade</taxon>
        <taxon>Pooideae</taxon>
        <taxon>Triticodae</taxon>
        <taxon>Triticeae</taxon>
        <taxon>Triticinae</taxon>
        <taxon>Triticum</taxon>
    </lineage>
</organism>
<sequence>MALYDALQSVRVNASMKNELCSFVFQCEHTQILETAHAQLICLRVRPT</sequence>
<evidence type="ECO:0000313" key="1">
    <source>
        <dbReference type="EnsemblPlants" id="TuG1812G0100001447.01.T01.cds287574"/>
    </source>
</evidence>
<evidence type="ECO:0000313" key="2">
    <source>
        <dbReference type="Proteomes" id="UP000015106"/>
    </source>
</evidence>
<accession>A0A8R7NZX4</accession>
<dbReference type="Gramene" id="TuG1812G0100001447.01.T01">
    <property type="protein sequence ID" value="TuG1812G0100001447.01.T01.cds287574"/>
    <property type="gene ID" value="TuG1812G0100001447.01"/>
</dbReference>
<dbReference type="EnsemblPlants" id="TuG1812G0100001447.01.T01">
    <property type="protein sequence ID" value="TuG1812G0100001447.01.T01.cds287574"/>
    <property type="gene ID" value="TuG1812G0100001447.01"/>
</dbReference>
<dbReference type="AlphaFoldDB" id="A0A8R7NZX4"/>
<reference evidence="1" key="3">
    <citation type="submission" date="2022-06" db="UniProtKB">
        <authorList>
            <consortium name="EnsemblPlants"/>
        </authorList>
    </citation>
    <scope>IDENTIFICATION</scope>
</reference>
<reference evidence="1" key="2">
    <citation type="submission" date="2018-03" db="EMBL/GenBank/DDBJ databases">
        <title>The Triticum urartu genome reveals the dynamic nature of wheat genome evolution.</title>
        <authorList>
            <person name="Ling H."/>
            <person name="Ma B."/>
            <person name="Shi X."/>
            <person name="Liu H."/>
            <person name="Dong L."/>
            <person name="Sun H."/>
            <person name="Cao Y."/>
            <person name="Gao Q."/>
            <person name="Zheng S."/>
            <person name="Li Y."/>
            <person name="Yu Y."/>
            <person name="Du H."/>
            <person name="Qi M."/>
            <person name="Li Y."/>
            <person name="Yu H."/>
            <person name="Cui Y."/>
            <person name="Wang N."/>
            <person name="Chen C."/>
            <person name="Wu H."/>
            <person name="Zhao Y."/>
            <person name="Zhang J."/>
            <person name="Li Y."/>
            <person name="Zhou W."/>
            <person name="Zhang B."/>
            <person name="Hu W."/>
            <person name="Eijk M."/>
            <person name="Tang J."/>
            <person name="Witsenboer H."/>
            <person name="Zhao S."/>
            <person name="Li Z."/>
            <person name="Zhang A."/>
            <person name="Wang D."/>
            <person name="Liang C."/>
        </authorList>
    </citation>
    <scope>NUCLEOTIDE SEQUENCE [LARGE SCALE GENOMIC DNA]</scope>
    <source>
        <strain evidence="1">cv. G1812</strain>
    </source>
</reference>
<protein>
    <submittedName>
        <fullName evidence="1">Uncharacterized protein</fullName>
    </submittedName>
</protein>